<protein>
    <submittedName>
        <fullName evidence="1">Uncharacterized protein</fullName>
    </submittedName>
</protein>
<accession>A0ABY7E2J6</accession>
<keyword evidence="2" id="KW-1185">Reference proteome</keyword>
<reference evidence="1" key="1">
    <citation type="submission" date="2022-11" db="EMBL/GenBank/DDBJ databases">
        <title>Centuries of genome instability and evolution in soft-shell clam transmissible cancer (bioRxiv).</title>
        <authorList>
            <person name="Hart S.F.M."/>
            <person name="Yonemitsu M.A."/>
            <person name="Giersch R.M."/>
            <person name="Beal B.F."/>
            <person name="Arriagada G."/>
            <person name="Davis B.W."/>
            <person name="Ostrander E.A."/>
            <person name="Goff S.P."/>
            <person name="Metzger M.J."/>
        </authorList>
    </citation>
    <scope>NUCLEOTIDE SEQUENCE</scope>
    <source>
        <strain evidence="1">MELC-2E11</strain>
        <tissue evidence="1">Siphon/mantle</tissue>
    </source>
</reference>
<organism evidence="1 2">
    <name type="scientific">Mya arenaria</name>
    <name type="common">Soft-shell clam</name>
    <dbReference type="NCBI Taxonomy" id="6604"/>
    <lineage>
        <taxon>Eukaryota</taxon>
        <taxon>Metazoa</taxon>
        <taxon>Spiralia</taxon>
        <taxon>Lophotrochozoa</taxon>
        <taxon>Mollusca</taxon>
        <taxon>Bivalvia</taxon>
        <taxon>Autobranchia</taxon>
        <taxon>Heteroconchia</taxon>
        <taxon>Euheterodonta</taxon>
        <taxon>Imparidentia</taxon>
        <taxon>Neoheterodontei</taxon>
        <taxon>Myida</taxon>
        <taxon>Myoidea</taxon>
        <taxon>Myidae</taxon>
        <taxon>Mya</taxon>
    </lineage>
</organism>
<dbReference type="Proteomes" id="UP001164746">
    <property type="component" value="Chromosome 4"/>
</dbReference>
<evidence type="ECO:0000313" key="2">
    <source>
        <dbReference type="Proteomes" id="UP001164746"/>
    </source>
</evidence>
<name>A0ABY7E2J6_MYAAR</name>
<evidence type="ECO:0000313" key="1">
    <source>
        <dbReference type="EMBL" id="WAR03156.1"/>
    </source>
</evidence>
<proteinExistence type="predicted"/>
<dbReference type="EMBL" id="CP111015">
    <property type="protein sequence ID" value="WAR03156.1"/>
    <property type="molecule type" value="Genomic_DNA"/>
</dbReference>
<sequence>MDVFLSQFAWFAQISQGSRRQRLPAFADIHYRVQERQKSLCTTLDVPQPLWERKRPKMSLSHCGSSGKDLRYPSATVRVAKT</sequence>
<gene>
    <name evidence="1" type="ORF">MAR_009714</name>
</gene>